<reference evidence="4 5" key="1">
    <citation type="submission" date="2019-10" db="EMBL/GenBank/DDBJ databases">
        <title>Comparative genomics of sulfur disproportionating microorganisms.</title>
        <authorList>
            <person name="Ward L.M."/>
            <person name="Bertran E."/>
            <person name="Johnston D."/>
        </authorList>
    </citation>
    <scope>NUCLEOTIDE SEQUENCE [LARGE SCALE GENOMIC DNA]</scope>
    <source>
        <strain evidence="4 5">DSM 14055</strain>
    </source>
</reference>
<dbReference type="EMBL" id="WHYR01000016">
    <property type="protein sequence ID" value="MQL52078.1"/>
    <property type="molecule type" value="Genomic_DNA"/>
</dbReference>
<dbReference type="SUPFAM" id="SSF52518">
    <property type="entry name" value="Thiamin diphosphate-binding fold (THDP-binding)"/>
    <property type="match status" value="1"/>
</dbReference>
<name>A0A6N7ISJ0_9FIRM</name>
<protein>
    <submittedName>
        <fullName evidence="4">3-methyl-2-oxobutanoate dehydrogenase subunit VorB</fullName>
    </submittedName>
</protein>
<dbReference type="PANTHER" id="PTHR43088:SF1">
    <property type="entry name" value="SUBUNIT OF PYRUVATE:FLAVODOXIN OXIDOREDUCTASE"/>
    <property type="match status" value="1"/>
</dbReference>
<dbReference type="InterPro" id="IPR029061">
    <property type="entry name" value="THDP-binding"/>
</dbReference>
<comment type="caution">
    <text evidence="4">The sequence shown here is derived from an EMBL/GenBank/DDBJ whole genome shotgun (WGS) entry which is preliminary data.</text>
</comment>
<dbReference type="RefSeq" id="WP_152946007.1">
    <property type="nucleotide sequence ID" value="NZ_WHYR01000016.1"/>
</dbReference>
<evidence type="ECO:0000256" key="1">
    <source>
        <dbReference type="ARBA" id="ARBA00023002"/>
    </source>
</evidence>
<dbReference type="SUPFAM" id="SSF52922">
    <property type="entry name" value="TK C-terminal domain-like"/>
    <property type="match status" value="1"/>
</dbReference>
<evidence type="ECO:0000313" key="4">
    <source>
        <dbReference type="EMBL" id="MQL52078.1"/>
    </source>
</evidence>
<feature type="domain" description="Pyruvate flavodoxin/ferredoxin oxidoreductase pyrimidine binding" evidence="2">
    <location>
        <begin position="14"/>
        <end position="223"/>
    </location>
</feature>
<dbReference type="InterPro" id="IPR033412">
    <property type="entry name" value="PFOR_II"/>
</dbReference>
<dbReference type="Gene3D" id="3.40.50.970">
    <property type="match status" value="1"/>
</dbReference>
<dbReference type="OrthoDB" id="9794954at2"/>
<sequence>MAKILMKGNEAIGEGAVRAGCRYFFGYPITPQSELPHYLAKRMPEVGGLYLQSESETAAINMVYGAAGAGARVMTSSSGPGISLMQEGISYLAGAELPCVIVNMMRGGPGLGNIAPAQSDYFQATRGGGHGDYRLIVLAPSSVQEILDLMRDAFDLADRYRNPVMVAGDGILGQMMEPVELADEEEDVPIPPRPWAATGRMGGEKKLINSLYIVPEDLEKHNIKLAAKYNLISEKEQRWEDYRLEGARLVLVAFGTAARICKAVVDRARQDGLAVGLIRPITLWPFPVRAFTPVVEHAAAFLCVEMSMGQMVEDVRLAVNGRRPVYFYGRCGGMLPVAADVYREVKKIMAGGEEK</sequence>
<organism evidence="4 5">
    <name type="scientific">Desulfofundulus thermobenzoicus</name>
    <dbReference type="NCBI Taxonomy" id="29376"/>
    <lineage>
        <taxon>Bacteria</taxon>
        <taxon>Bacillati</taxon>
        <taxon>Bacillota</taxon>
        <taxon>Clostridia</taxon>
        <taxon>Eubacteriales</taxon>
        <taxon>Peptococcaceae</taxon>
        <taxon>Desulfofundulus</taxon>
    </lineage>
</organism>
<dbReference type="InterPro" id="IPR002880">
    <property type="entry name" value="Pyrv_Fd/Flavodoxin_OxRdtase_N"/>
</dbReference>
<dbReference type="CDD" id="cd07034">
    <property type="entry name" value="TPP_PYR_PFOR_IOR-alpha_like"/>
    <property type="match status" value="1"/>
</dbReference>
<proteinExistence type="predicted"/>
<dbReference type="Pfam" id="PF01855">
    <property type="entry name" value="POR_N"/>
    <property type="match status" value="1"/>
</dbReference>
<dbReference type="PANTHER" id="PTHR43088">
    <property type="entry name" value="SUBUNIT OF PYRUVATE:FLAVODOXIN OXIDOREDUCTASE-RELATED"/>
    <property type="match status" value="1"/>
</dbReference>
<evidence type="ECO:0000313" key="5">
    <source>
        <dbReference type="Proteomes" id="UP000441717"/>
    </source>
</evidence>
<feature type="domain" description="Pyruvate:ferredoxin oxidoreductase core" evidence="3">
    <location>
        <begin position="247"/>
        <end position="340"/>
    </location>
</feature>
<keyword evidence="1" id="KW-0560">Oxidoreductase</keyword>
<keyword evidence="5" id="KW-1185">Reference proteome</keyword>
<dbReference type="Pfam" id="PF17147">
    <property type="entry name" value="PFOR_II"/>
    <property type="match status" value="1"/>
</dbReference>
<dbReference type="AlphaFoldDB" id="A0A6N7ISJ0"/>
<dbReference type="Proteomes" id="UP000441717">
    <property type="component" value="Unassembled WGS sequence"/>
</dbReference>
<gene>
    <name evidence="4" type="primary">vorB</name>
    <name evidence="4" type="ORF">GFC01_07305</name>
</gene>
<evidence type="ECO:0000259" key="3">
    <source>
        <dbReference type="Pfam" id="PF17147"/>
    </source>
</evidence>
<dbReference type="InterPro" id="IPR009014">
    <property type="entry name" value="Transketo_C/PFOR_II"/>
</dbReference>
<dbReference type="GO" id="GO:0016491">
    <property type="term" value="F:oxidoreductase activity"/>
    <property type="evidence" value="ECO:0007669"/>
    <property type="project" value="UniProtKB-KW"/>
</dbReference>
<dbReference type="InterPro" id="IPR052368">
    <property type="entry name" value="2-oxoacid_oxidoreductase"/>
</dbReference>
<dbReference type="NCBIfam" id="NF005507">
    <property type="entry name" value="PRK07119.1"/>
    <property type="match status" value="1"/>
</dbReference>
<accession>A0A6N7ISJ0</accession>
<evidence type="ECO:0000259" key="2">
    <source>
        <dbReference type="Pfam" id="PF01855"/>
    </source>
</evidence>
<dbReference type="Gene3D" id="3.40.50.920">
    <property type="match status" value="1"/>
</dbReference>